<dbReference type="AlphaFoldDB" id="A0AAE0ZM60"/>
<dbReference type="Proteomes" id="UP001283361">
    <property type="component" value="Unassembled WGS sequence"/>
</dbReference>
<evidence type="ECO:0000313" key="2">
    <source>
        <dbReference type="EMBL" id="KAK3771311.1"/>
    </source>
</evidence>
<reference evidence="2" key="1">
    <citation type="journal article" date="2023" name="G3 (Bethesda)">
        <title>A reference genome for the long-term kleptoplast-retaining sea slug Elysia crispata morphotype clarki.</title>
        <authorList>
            <person name="Eastman K.E."/>
            <person name="Pendleton A.L."/>
            <person name="Shaikh M.A."/>
            <person name="Suttiyut T."/>
            <person name="Ogas R."/>
            <person name="Tomko P."/>
            <person name="Gavelis G."/>
            <person name="Widhalm J.R."/>
            <person name="Wisecaver J.H."/>
        </authorList>
    </citation>
    <scope>NUCLEOTIDE SEQUENCE</scope>
    <source>
        <strain evidence="2">ECLA1</strain>
    </source>
</reference>
<name>A0AAE0ZM60_9GAST</name>
<organism evidence="2 3">
    <name type="scientific">Elysia crispata</name>
    <name type="common">lettuce slug</name>
    <dbReference type="NCBI Taxonomy" id="231223"/>
    <lineage>
        <taxon>Eukaryota</taxon>
        <taxon>Metazoa</taxon>
        <taxon>Spiralia</taxon>
        <taxon>Lophotrochozoa</taxon>
        <taxon>Mollusca</taxon>
        <taxon>Gastropoda</taxon>
        <taxon>Heterobranchia</taxon>
        <taxon>Euthyneura</taxon>
        <taxon>Panpulmonata</taxon>
        <taxon>Sacoglossa</taxon>
        <taxon>Placobranchoidea</taxon>
        <taxon>Plakobranchidae</taxon>
        <taxon>Elysia</taxon>
    </lineage>
</organism>
<comment type="caution">
    <text evidence="2">The sequence shown here is derived from an EMBL/GenBank/DDBJ whole genome shotgun (WGS) entry which is preliminary data.</text>
</comment>
<sequence length="97" mass="10507">MTCVISGPSQKCQILLQTKLSAASCPSQATRSDSLSTFPIREKGSITPCRATLVIHPKIDDENLGQGDTRIDHQARHGHYPPLPMCHAPPFTFPPSA</sequence>
<keyword evidence="3" id="KW-1185">Reference proteome</keyword>
<accession>A0AAE0ZM60</accession>
<evidence type="ECO:0000313" key="3">
    <source>
        <dbReference type="Proteomes" id="UP001283361"/>
    </source>
</evidence>
<protein>
    <submittedName>
        <fullName evidence="2">Uncharacterized protein</fullName>
    </submittedName>
</protein>
<gene>
    <name evidence="2" type="ORF">RRG08_024386</name>
</gene>
<proteinExistence type="predicted"/>
<evidence type="ECO:0000256" key="1">
    <source>
        <dbReference type="SAM" id="MobiDB-lite"/>
    </source>
</evidence>
<feature type="region of interest" description="Disordered" evidence="1">
    <location>
        <begin position="61"/>
        <end position="83"/>
    </location>
</feature>
<dbReference type="EMBL" id="JAWDGP010003760">
    <property type="protein sequence ID" value="KAK3771311.1"/>
    <property type="molecule type" value="Genomic_DNA"/>
</dbReference>